<keyword evidence="2" id="KW-1185">Reference proteome</keyword>
<dbReference type="Pfam" id="PF09234">
    <property type="entry name" value="DUF1963"/>
    <property type="match status" value="1"/>
</dbReference>
<name>A0A9X5CL22_9ACTN</name>
<gene>
    <name evidence="1" type="ORF">G3I18_13800</name>
</gene>
<evidence type="ECO:0000313" key="1">
    <source>
        <dbReference type="EMBL" id="NEC49643.1"/>
    </source>
</evidence>
<dbReference type="InterPro" id="IPR015315">
    <property type="entry name" value="DUF1963"/>
</dbReference>
<dbReference type="Proteomes" id="UP000471745">
    <property type="component" value="Unassembled WGS sequence"/>
</dbReference>
<dbReference type="EMBL" id="JAAGNA010000479">
    <property type="protein sequence ID" value="NEC49643.1"/>
    <property type="molecule type" value="Genomic_DNA"/>
</dbReference>
<dbReference type="Gene3D" id="2.30.320.10">
    <property type="entry name" value="YwqG-like"/>
    <property type="match status" value="1"/>
</dbReference>
<evidence type="ECO:0000313" key="2">
    <source>
        <dbReference type="Proteomes" id="UP000471745"/>
    </source>
</evidence>
<organism evidence="1 2">
    <name type="scientific">Actinospica acidiphila</name>
    <dbReference type="NCBI Taxonomy" id="304899"/>
    <lineage>
        <taxon>Bacteria</taxon>
        <taxon>Bacillati</taxon>
        <taxon>Actinomycetota</taxon>
        <taxon>Actinomycetes</taxon>
        <taxon>Catenulisporales</taxon>
        <taxon>Actinospicaceae</taxon>
        <taxon>Actinospica</taxon>
    </lineage>
</organism>
<accession>A0A9X5CL22</accession>
<sequence>MSNWDNAVGPSPDSVGQTSRSSAFRAFARRHGVSDDAITRLLWSMEPAVYFEREVPESVGPGDRVIGYIGGAPELPLDMEWEVGDIFVASFDLAAVPRTLFDDGLPREGHLLLFTRPDAGGGKTLHIPPGTETTVRPVPVPSELEVQFGSSHMMLDRWTMVASRHDAWDAHAWLIGEDHGGIWGEVESEEAEWHAQLEAAVEEYAAKVGVRPAMDNSAGKLRGVQRNVHESWTKGTETFQRLREEAVLELRDAPDRFDEVYDRAWRQLPGAPLLHLATFNLESLQYDWMDGEISWMISRDDLRARRFDRAELHWLG</sequence>
<dbReference type="RefSeq" id="WP_163088903.1">
    <property type="nucleotide sequence ID" value="NZ_JAAGNA010000479.1"/>
</dbReference>
<dbReference type="AlphaFoldDB" id="A0A9X5CL22"/>
<reference evidence="1 2" key="1">
    <citation type="submission" date="2020-01" db="EMBL/GenBank/DDBJ databases">
        <title>Insect and environment-associated Actinomycetes.</title>
        <authorList>
            <person name="Currrie C."/>
            <person name="Chevrette M."/>
            <person name="Carlson C."/>
            <person name="Stubbendieck R."/>
            <person name="Wendt-Pienkowski E."/>
        </authorList>
    </citation>
    <scope>NUCLEOTIDE SEQUENCE [LARGE SCALE GENOMIC DNA]</scope>
    <source>
        <strain evidence="1 2">SID8189</strain>
    </source>
</reference>
<proteinExistence type="predicted"/>
<comment type="caution">
    <text evidence="1">The sequence shown here is derived from an EMBL/GenBank/DDBJ whole genome shotgun (WGS) entry which is preliminary data.</text>
</comment>
<dbReference type="InterPro" id="IPR035948">
    <property type="entry name" value="YwqG-like_sf"/>
</dbReference>
<protein>
    <submittedName>
        <fullName evidence="1">DUF1963 domain-containing protein</fullName>
    </submittedName>
</protein>
<dbReference type="SUPFAM" id="SSF103032">
    <property type="entry name" value="Hypothetical protein YwqG"/>
    <property type="match status" value="1"/>
</dbReference>